<evidence type="ECO:0000313" key="3">
    <source>
        <dbReference type="EMBL" id="MCB5179492.1"/>
    </source>
</evidence>
<dbReference type="RefSeq" id="WP_226726397.1">
    <property type="nucleotide sequence ID" value="NZ_JAJAUY010000023.1"/>
</dbReference>
<comment type="caution">
    <text evidence="3">The sequence shown here is derived from an EMBL/GenBank/DDBJ whole genome shotgun (WGS) entry which is preliminary data.</text>
</comment>
<accession>A0ABS8B4I0</accession>
<evidence type="ECO:0000259" key="2">
    <source>
        <dbReference type="SMART" id="SM00507"/>
    </source>
</evidence>
<protein>
    <submittedName>
        <fullName evidence="3">HNH endonuclease</fullName>
    </submittedName>
</protein>
<keyword evidence="4" id="KW-1185">Reference proteome</keyword>
<name>A0ABS8B4I0_9ACTN</name>
<dbReference type="GO" id="GO:0004519">
    <property type="term" value="F:endonuclease activity"/>
    <property type="evidence" value="ECO:0007669"/>
    <property type="project" value="UniProtKB-KW"/>
</dbReference>
<keyword evidence="3" id="KW-0378">Hydrolase</keyword>
<keyword evidence="3" id="KW-0540">Nuclease</keyword>
<dbReference type="EMBL" id="JAJAUY010000023">
    <property type="protein sequence ID" value="MCB5179492.1"/>
    <property type="molecule type" value="Genomic_DNA"/>
</dbReference>
<dbReference type="Proteomes" id="UP001199054">
    <property type="component" value="Unassembled WGS sequence"/>
</dbReference>
<dbReference type="PANTHER" id="PTHR33877:SF2">
    <property type="entry name" value="OS07G0170200 PROTEIN"/>
    <property type="match status" value="1"/>
</dbReference>
<dbReference type="PANTHER" id="PTHR33877">
    <property type="entry name" value="SLL1193 PROTEIN"/>
    <property type="match status" value="1"/>
</dbReference>
<reference evidence="3 4" key="1">
    <citation type="submission" date="2021-10" db="EMBL/GenBank/DDBJ databases">
        <title>Streptomyces sp. strain SMC 277, a novel streptomycete isolated from soil.</title>
        <authorList>
            <person name="Chanama M."/>
        </authorList>
    </citation>
    <scope>NUCLEOTIDE SEQUENCE [LARGE SCALE GENOMIC DNA]</scope>
    <source>
        <strain evidence="3 4">SMC 277</strain>
    </source>
</reference>
<dbReference type="InterPro" id="IPR052892">
    <property type="entry name" value="NA-targeting_endonuclease"/>
</dbReference>
<evidence type="ECO:0000313" key="4">
    <source>
        <dbReference type="Proteomes" id="UP001199054"/>
    </source>
</evidence>
<organism evidence="3 4">
    <name type="scientific">Streptomyces antimicrobicus</name>
    <dbReference type="NCBI Taxonomy" id="2883108"/>
    <lineage>
        <taxon>Bacteria</taxon>
        <taxon>Bacillati</taxon>
        <taxon>Actinomycetota</taxon>
        <taxon>Actinomycetes</taxon>
        <taxon>Kitasatosporales</taxon>
        <taxon>Streptomycetaceae</taxon>
        <taxon>Streptomyces</taxon>
    </lineage>
</organism>
<dbReference type="Pfam" id="PF01844">
    <property type="entry name" value="HNH"/>
    <property type="match status" value="1"/>
</dbReference>
<proteinExistence type="predicted"/>
<evidence type="ECO:0000256" key="1">
    <source>
        <dbReference type="SAM" id="MobiDB-lite"/>
    </source>
</evidence>
<feature type="domain" description="HNH nuclease" evidence="2">
    <location>
        <begin position="51"/>
        <end position="100"/>
    </location>
</feature>
<feature type="region of interest" description="Disordered" evidence="1">
    <location>
        <begin position="22"/>
        <end position="42"/>
    </location>
</feature>
<sequence>MCPRHKVLHPLGAQCALCYARSEAGGSSRGKRKHPSKNTRTAGRYDYQWQKVRAEAIRLQPYCSFCGTSNDLTGDHILPLKEGGSNTLDNVRVLCRQCNTRRENDYRKGRRY</sequence>
<dbReference type="Gene3D" id="1.10.30.50">
    <property type="match status" value="1"/>
</dbReference>
<gene>
    <name evidence="3" type="ORF">LG632_08835</name>
</gene>
<dbReference type="InterPro" id="IPR002711">
    <property type="entry name" value="HNH"/>
</dbReference>
<keyword evidence="3" id="KW-0255">Endonuclease</keyword>
<dbReference type="InterPro" id="IPR003615">
    <property type="entry name" value="HNH_nuc"/>
</dbReference>
<dbReference type="SMART" id="SM00507">
    <property type="entry name" value="HNHc"/>
    <property type="match status" value="1"/>
</dbReference>
<dbReference type="CDD" id="cd00085">
    <property type="entry name" value="HNHc"/>
    <property type="match status" value="1"/>
</dbReference>